<proteinExistence type="predicted"/>
<evidence type="ECO:0000313" key="2">
    <source>
        <dbReference type="Proteomes" id="UP001604277"/>
    </source>
</evidence>
<sequence length="164" mass="18299">MVGCIGKLYESVENLDDTYILQCNNKEIFLKPKASKVPISMLTDRPTQKSIPVAIKNPKFASPMVPEGGFVKDVTYMVMDDLVVKPLSTIFILNLLNQYDVKESAALQGKEVYLGMDEALKLLKGSLHSDKVLTTVFLSNEYECKNVTIPTEKVDDDGNTDRFS</sequence>
<gene>
    <name evidence="1" type="ORF">Fot_31136</name>
</gene>
<dbReference type="Proteomes" id="UP001604277">
    <property type="component" value="Unassembled WGS sequence"/>
</dbReference>
<comment type="caution">
    <text evidence="1">The sequence shown here is derived from an EMBL/GenBank/DDBJ whole genome shotgun (WGS) entry which is preliminary data.</text>
</comment>
<dbReference type="AlphaFoldDB" id="A0ABD1T455"/>
<dbReference type="EMBL" id="JBFOLJ010000009">
    <property type="protein sequence ID" value="KAL2507489.1"/>
    <property type="molecule type" value="Genomic_DNA"/>
</dbReference>
<keyword evidence="2" id="KW-1185">Reference proteome</keyword>
<evidence type="ECO:0000313" key="1">
    <source>
        <dbReference type="EMBL" id="KAL2507489.1"/>
    </source>
</evidence>
<dbReference type="InterPro" id="IPR007750">
    <property type="entry name" value="DUF674"/>
</dbReference>
<dbReference type="PANTHER" id="PTHR33103">
    <property type="entry name" value="OS01G0153900 PROTEIN"/>
    <property type="match status" value="1"/>
</dbReference>
<protein>
    <submittedName>
        <fullName evidence="1">Uncharacterized protein</fullName>
    </submittedName>
</protein>
<accession>A0ABD1T455</accession>
<name>A0ABD1T455_9LAMI</name>
<dbReference type="Pfam" id="PF05056">
    <property type="entry name" value="DUF674"/>
    <property type="match status" value="1"/>
</dbReference>
<reference evidence="2" key="1">
    <citation type="submission" date="2024-07" db="EMBL/GenBank/DDBJ databases">
        <title>Two chromosome-level genome assemblies of Korean endemic species Abeliophyllum distichum and Forsythia ovata (Oleaceae).</title>
        <authorList>
            <person name="Jang H."/>
        </authorList>
    </citation>
    <scope>NUCLEOTIDE SEQUENCE [LARGE SCALE GENOMIC DNA]</scope>
</reference>
<organism evidence="1 2">
    <name type="scientific">Forsythia ovata</name>
    <dbReference type="NCBI Taxonomy" id="205694"/>
    <lineage>
        <taxon>Eukaryota</taxon>
        <taxon>Viridiplantae</taxon>
        <taxon>Streptophyta</taxon>
        <taxon>Embryophyta</taxon>
        <taxon>Tracheophyta</taxon>
        <taxon>Spermatophyta</taxon>
        <taxon>Magnoliopsida</taxon>
        <taxon>eudicotyledons</taxon>
        <taxon>Gunneridae</taxon>
        <taxon>Pentapetalae</taxon>
        <taxon>asterids</taxon>
        <taxon>lamiids</taxon>
        <taxon>Lamiales</taxon>
        <taxon>Oleaceae</taxon>
        <taxon>Forsythieae</taxon>
        <taxon>Forsythia</taxon>
    </lineage>
</organism>
<dbReference type="PANTHER" id="PTHR33103:SF19">
    <property type="entry name" value="OS09G0544700 PROTEIN"/>
    <property type="match status" value="1"/>
</dbReference>